<dbReference type="KEGG" id="cace:CACET_c24960"/>
<evidence type="ECO:0000313" key="2">
    <source>
        <dbReference type="Proteomes" id="UP000035704"/>
    </source>
</evidence>
<organism evidence="1 2">
    <name type="scientific">Clostridium aceticum</name>
    <dbReference type="NCBI Taxonomy" id="84022"/>
    <lineage>
        <taxon>Bacteria</taxon>
        <taxon>Bacillati</taxon>
        <taxon>Bacillota</taxon>
        <taxon>Clostridia</taxon>
        <taxon>Eubacteriales</taxon>
        <taxon>Clostridiaceae</taxon>
        <taxon>Clostridium</taxon>
    </lineage>
</organism>
<dbReference type="EMBL" id="CP009687">
    <property type="protein sequence ID" value="AKL95941.1"/>
    <property type="molecule type" value="Genomic_DNA"/>
</dbReference>
<dbReference type="AlphaFoldDB" id="A0A0D8IAP6"/>
<name>A0A0D8IAP6_9CLOT</name>
<dbReference type="RefSeq" id="WP_044824785.1">
    <property type="nucleotide sequence ID" value="NZ_CP009687.1"/>
</dbReference>
<dbReference type="PATRIC" id="fig|84022.5.peg.221"/>
<gene>
    <name evidence="1" type="ORF">CACET_c24960</name>
</gene>
<keyword evidence="2" id="KW-1185">Reference proteome</keyword>
<protein>
    <submittedName>
        <fullName evidence="1">Uncharacterized protein</fullName>
    </submittedName>
</protein>
<reference evidence="1 2" key="1">
    <citation type="submission" date="2014-10" db="EMBL/GenBank/DDBJ databases">
        <title>Genome sequence of Clostridium aceticum DSM 1496.</title>
        <authorList>
            <person name="Poehlein A."/>
            <person name="Schiel-Bengelsdorf B."/>
            <person name="Gottschalk G."/>
            <person name="Duerre P."/>
            <person name="Daniel R."/>
        </authorList>
    </citation>
    <scope>NUCLEOTIDE SEQUENCE [LARGE SCALE GENOMIC DNA]</scope>
    <source>
        <strain evidence="1 2">DSM 1496</strain>
    </source>
</reference>
<proteinExistence type="predicted"/>
<sequence length="242" mass="28453">MQTLMKISIVLLVFSFIMAIVLNGKKEKWKDDEAKIRRFTIFFINIPIGLTMTLLMYDATEHLRDFIYVIFIMALAIAIGDFIEKRYKKNEYFIIFKHLIFCTLLFLIVKHINKHLLRPIPYFAMLGPFIGVSLREVYEMGKRGSKKTLAAFLAICSGIAVFIITMNYLGEPMEGISKQERVVEAYLKIEEGYDEEIQEIRRIYNTPEDEGWRVFVSLKNPNRQGYIYYYRDNAVKKVEKLP</sequence>
<evidence type="ECO:0000313" key="1">
    <source>
        <dbReference type="EMBL" id="AKL95941.1"/>
    </source>
</evidence>
<dbReference type="Proteomes" id="UP000035704">
    <property type="component" value="Chromosome"/>
</dbReference>
<accession>A0A0D8IAP6</accession>